<evidence type="ECO:0000313" key="2">
    <source>
        <dbReference type="Proteomes" id="UP000314986"/>
    </source>
</evidence>
<accession>A0A4W3GIG6</accession>
<reference evidence="1" key="5">
    <citation type="submission" date="2025-09" db="UniProtKB">
        <authorList>
            <consortium name="Ensembl"/>
        </authorList>
    </citation>
    <scope>IDENTIFICATION</scope>
</reference>
<name>A0A4W3GIG6_CALMI</name>
<protein>
    <submittedName>
        <fullName evidence="1">Uncharacterized protein</fullName>
    </submittedName>
</protein>
<organism evidence="1 2">
    <name type="scientific">Callorhinchus milii</name>
    <name type="common">Ghost shark</name>
    <dbReference type="NCBI Taxonomy" id="7868"/>
    <lineage>
        <taxon>Eukaryota</taxon>
        <taxon>Metazoa</taxon>
        <taxon>Chordata</taxon>
        <taxon>Craniata</taxon>
        <taxon>Vertebrata</taxon>
        <taxon>Chondrichthyes</taxon>
        <taxon>Holocephali</taxon>
        <taxon>Chimaeriformes</taxon>
        <taxon>Callorhinchidae</taxon>
        <taxon>Callorhinchus</taxon>
    </lineage>
</organism>
<evidence type="ECO:0000313" key="1">
    <source>
        <dbReference type="Ensembl" id="ENSCMIP00000003171.1"/>
    </source>
</evidence>
<dbReference type="InParanoid" id="A0A4W3GIG6"/>
<reference evidence="2" key="1">
    <citation type="journal article" date="2006" name="Science">
        <title>Ancient noncoding elements conserved in the human genome.</title>
        <authorList>
            <person name="Venkatesh B."/>
            <person name="Kirkness E.F."/>
            <person name="Loh Y.H."/>
            <person name="Halpern A.L."/>
            <person name="Lee A.P."/>
            <person name="Johnson J."/>
            <person name="Dandona N."/>
            <person name="Viswanathan L.D."/>
            <person name="Tay A."/>
            <person name="Venter J.C."/>
            <person name="Strausberg R.L."/>
            <person name="Brenner S."/>
        </authorList>
    </citation>
    <scope>NUCLEOTIDE SEQUENCE [LARGE SCALE GENOMIC DNA]</scope>
</reference>
<keyword evidence="2" id="KW-1185">Reference proteome</keyword>
<sequence length="120" mass="13831">KANSREFFSSRDPSRIAAFSFLTKKDSSPEGILTADAMLRAAPTFRGPRWPQITSRSLRVKSGWELIRGLLIFRMCSFPTLTIYIRSRRGTLSVSWRKESESTFRVHGSPFCRRFADPKR</sequence>
<dbReference type="Proteomes" id="UP000314986">
    <property type="component" value="Unassembled WGS sequence"/>
</dbReference>
<reference evidence="2" key="3">
    <citation type="journal article" date="2014" name="Nature">
        <title>Elephant shark genome provides unique insights into gnathostome evolution.</title>
        <authorList>
            <consortium name="International Elephant Shark Genome Sequencing Consortium"/>
            <person name="Venkatesh B."/>
            <person name="Lee A.P."/>
            <person name="Ravi V."/>
            <person name="Maurya A.K."/>
            <person name="Lian M.M."/>
            <person name="Swann J.B."/>
            <person name="Ohta Y."/>
            <person name="Flajnik M.F."/>
            <person name="Sutoh Y."/>
            <person name="Kasahara M."/>
            <person name="Hoon S."/>
            <person name="Gangu V."/>
            <person name="Roy S.W."/>
            <person name="Irimia M."/>
            <person name="Korzh V."/>
            <person name="Kondrychyn I."/>
            <person name="Lim Z.W."/>
            <person name="Tay B.H."/>
            <person name="Tohari S."/>
            <person name="Kong K.W."/>
            <person name="Ho S."/>
            <person name="Lorente-Galdos B."/>
            <person name="Quilez J."/>
            <person name="Marques-Bonet T."/>
            <person name="Raney B.J."/>
            <person name="Ingham P.W."/>
            <person name="Tay A."/>
            <person name="Hillier L.W."/>
            <person name="Minx P."/>
            <person name="Boehm T."/>
            <person name="Wilson R.K."/>
            <person name="Brenner S."/>
            <person name="Warren W.C."/>
        </authorList>
    </citation>
    <scope>NUCLEOTIDE SEQUENCE [LARGE SCALE GENOMIC DNA]</scope>
</reference>
<dbReference type="AlphaFoldDB" id="A0A4W3GIG6"/>
<dbReference type="Ensembl" id="ENSCMIT00000003288.1">
    <property type="protein sequence ID" value="ENSCMIP00000003171.1"/>
    <property type="gene ID" value="ENSCMIG00000001888.1"/>
</dbReference>
<reference evidence="1" key="4">
    <citation type="submission" date="2025-08" db="UniProtKB">
        <authorList>
            <consortium name="Ensembl"/>
        </authorList>
    </citation>
    <scope>IDENTIFICATION</scope>
</reference>
<reference evidence="2" key="2">
    <citation type="journal article" date="2007" name="PLoS Biol.">
        <title>Survey sequencing and comparative analysis of the elephant shark (Callorhinchus milii) genome.</title>
        <authorList>
            <person name="Venkatesh B."/>
            <person name="Kirkness E.F."/>
            <person name="Loh Y.H."/>
            <person name="Halpern A.L."/>
            <person name="Lee A.P."/>
            <person name="Johnson J."/>
            <person name="Dandona N."/>
            <person name="Viswanathan L.D."/>
            <person name="Tay A."/>
            <person name="Venter J.C."/>
            <person name="Strausberg R.L."/>
            <person name="Brenner S."/>
        </authorList>
    </citation>
    <scope>NUCLEOTIDE SEQUENCE [LARGE SCALE GENOMIC DNA]</scope>
</reference>
<proteinExistence type="predicted"/>